<evidence type="ECO:0000256" key="6">
    <source>
        <dbReference type="ARBA" id="ARBA00022603"/>
    </source>
</evidence>
<dbReference type="GO" id="GO:0005737">
    <property type="term" value="C:cytoplasm"/>
    <property type="evidence" value="ECO:0007669"/>
    <property type="project" value="UniProtKB-SubCell"/>
</dbReference>
<keyword evidence="4" id="KW-0963">Cytoplasm</keyword>
<accession>A0A644U3P6</accession>
<dbReference type="EMBL" id="VSSQ01000068">
    <property type="protein sequence ID" value="MPL72771.1"/>
    <property type="molecule type" value="Genomic_DNA"/>
</dbReference>
<dbReference type="Pfam" id="PF04452">
    <property type="entry name" value="Methyltrans_RNA"/>
    <property type="match status" value="1"/>
</dbReference>
<protein>
    <recommendedName>
        <fullName evidence="3">16S rRNA (uracil(1498)-N(3))-methyltransferase</fullName>
        <ecNumber evidence="3">2.1.1.193</ecNumber>
    </recommendedName>
</protein>
<evidence type="ECO:0000256" key="7">
    <source>
        <dbReference type="ARBA" id="ARBA00022679"/>
    </source>
</evidence>
<dbReference type="GO" id="GO:0070042">
    <property type="term" value="F:rRNA (uridine-N3-)-methyltransferase activity"/>
    <property type="evidence" value="ECO:0007669"/>
    <property type="project" value="TreeGrafter"/>
</dbReference>
<dbReference type="Pfam" id="PF20260">
    <property type="entry name" value="PUA_4"/>
    <property type="match status" value="1"/>
</dbReference>
<keyword evidence="7 13" id="KW-0808">Transferase</keyword>
<evidence type="ECO:0000313" key="13">
    <source>
        <dbReference type="EMBL" id="MPL72771.1"/>
    </source>
</evidence>
<dbReference type="InterPro" id="IPR015947">
    <property type="entry name" value="PUA-like_sf"/>
</dbReference>
<comment type="catalytic activity">
    <reaction evidence="10">
        <text>uridine(1498) in 16S rRNA + S-adenosyl-L-methionine = N(3)-methyluridine(1498) in 16S rRNA + S-adenosyl-L-homocysteine + H(+)</text>
        <dbReference type="Rhea" id="RHEA:42920"/>
        <dbReference type="Rhea" id="RHEA-COMP:10283"/>
        <dbReference type="Rhea" id="RHEA-COMP:10284"/>
        <dbReference type="ChEBI" id="CHEBI:15378"/>
        <dbReference type="ChEBI" id="CHEBI:57856"/>
        <dbReference type="ChEBI" id="CHEBI:59789"/>
        <dbReference type="ChEBI" id="CHEBI:65315"/>
        <dbReference type="ChEBI" id="CHEBI:74502"/>
        <dbReference type="EC" id="2.1.1.193"/>
    </reaction>
</comment>
<dbReference type="EC" id="2.1.1.193" evidence="3"/>
<evidence type="ECO:0000256" key="8">
    <source>
        <dbReference type="ARBA" id="ARBA00022691"/>
    </source>
</evidence>
<dbReference type="Gene3D" id="2.40.240.20">
    <property type="entry name" value="Hypothetical PUA domain-like, domain 1"/>
    <property type="match status" value="1"/>
</dbReference>
<name>A0A644U3P6_9ZZZZ</name>
<dbReference type="AlphaFoldDB" id="A0A644U3P6"/>
<feature type="domain" description="Ribosomal RNA small subunit methyltransferase E methyltransferase" evidence="11">
    <location>
        <begin position="76"/>
        <end position="229"/>
    </location>
</feature>
<sequence length="234" mass="26672">MHLFYSPSINPSQIYSLDKEESLHCVKVLRLKEKDIIYITDGKGNLHKTEIIEASPRSCSVRVVETQEEFEKRDYYLHIAIAPTKNTSRLEWFLEKATEIGIDEITPIICENSERSIIKLERLEKIVISAMKQSLKAYMPTINPPTTFLELLSNSNQTHKLLATCNVEGRKPLKEVYKPKESVFIAIGPEGDFSQKEIEAATNNNFQKITFGKERLRTETAGVYAAASIHLLNQ</sequence>
<comment type="subcellular location">
    <subcellularLocation>
        <location evidence="1">Cytoplasm</location>
    </subcellularLocation>
</comment>
<keyword evidence="6 13" id="KW-0489">Methyltransferase</keyword>
<dbReference type="InterPro" id="IPR046887">
    <property type="entry name" value="RsmE_PUA-like"/>
</dbReference>
<dbReference type="InterPro" id="IPR006700">
    <property type="entry name" value="RsmE"/>
</dbReference>
<dbReference type="PANTHER" id="PTHR30027">
    <property type="entry name" value="RIBOSOMAL RNA SMALL SUBUNIT METHYLTRANSFERASE E"/>
    <property type="match status" value="1"/>
</dbReference>
<comment type="function">
    <text evidence="9">Specifically methylates the N3 position of the uracil ring of uridine 1498 (m3U1498) in 16S rRNA. Acts on the fully assembled 30S ribosomal subunit.</text>
</comment>
<evidence type="ECO:0000256" key="1">
    <source>
        <dbReference type="ARBA" id="ARBA00004496"/>
    </source>
</evidence>
<dbReference type="InterPro" id="IPR029026">
    <property type="entry name" value="tRNA_m1G_MTases_N"/>
</dbReference>
<dbReference type="InterPro" id="IPR046886">
    <property type="entry name" value="RsmE_MTase_dom"/>
</dbReference>
<evidence type="ECO:0000256" key="9">
    <source>
        <dbReference type="ARBA" id="ARBA00025699"/>
    </source>
</evidence>
<evidence type="ECO:0000259" key="12">
    <source>
        <dbReference type="Pfam" id="PF20260"/>
    </source>
</evidence>
<keyword evidence="5" id="KW-0698">rRNA processing</keyword>
<reference evidence="13" key="1">
    <citation type="submission" date="2019-08" db="EMBL/GenBank/DDBJ databases">
        <authorList>
            <person name="Kucharzyk K."/>
            <person name="Murdoch R.W."/>
            <person name="Higgins S."/>
            <person name="Loffler F."/>
        </authorList>
    </citation>
    <scope>NUCLEOTIDE SEQUENCE</scope>
</reference>
<evidence type="ECO:0000256" key="5">
    <source>
        <dbReference type="ARBA" id="ARBA00022552"/>
    </source>
</evidence>
<comment type="caution">
    <text evidence="13">The sequence shown here is derived from an EMBL/GenBank/DDBJ whole genome shotgun (WGS) entry which is preliminary data.</text>
</comment>
<dbReference type="GO" id="GO:0070475">
    <property type="term" value="P:rRNA base methylation"/>
    <property type="evidence" value="ECO:0007669"/>
    <property type="project" value="TreeGrafter"/>
</dbReference>
<evidence type="ECO:0000256" key="4">
    <source>
        <dbReference type="ARBA" id="ARBA00022490"/>
    </source>
</evidence>
<dbReference type="InterPro" id="IPR029028">
    <property type="entry name" value="Alpha/beta_knot_MTases"/>
</dbReference>
<evidence type="ECO:0000256" key="2">
    <source>
        <dbReference type="ARBA" id="ARBA00005528"/>
    </source>
</evidence>
<proteinExistence type="inferred from homology"/>
<evidence type="ECO:0000259" key="11">
    <source>
        <dbReference type="Pfam" id="PF04452"/>
    </source>
</evidence>
<gene>
    <name evidence="13" type="primary">rsmE_6</name>
    <name evidence="13" type="ORF">SDC9_18561</name>
</gene>
<dbReference type="NCBIfam" id="TIGR00046">
    <property type="entry name" value="RsmE family RNA methyltransferase"/>
    <property type="match status" value="1"/>
</dbReference>
<dbReference type="SUPFAM" id="SSF88697">
    <property type="entry name" value="PUA domain-like"/>
    <property type="match status" value="1"/>
</dbReference>
<dbReference type="CDD" id="cd18084">
    <property type="entry name" value="RsmE-like"/>
    <property type="match status" value="1"/>
</dbReference>
<comment type="similarity">
    <text evidence="2">Belongs to the RNA methyltransferase RsmE family.</text>
</comment>
<dbReference type="PANTHER" id="PTHR30027:SF3">
    <property type="entry name" value="16S RRNA (URACIL(1498)-N(3))-METHYLTRANSFERASE"/>
    <property type="match status" value="1"/>
</dbReference>
<dbReference type="NCBIfam" id="NF008702">
    <property type="entry name" value="PRK11713.6-1"/>
    <property type="match status" value="1"/>
</dbReference>
<organism evidence="13">
    <name type="scientific">bioreactor metagenome</name>
    <dbReference type="NCBI Taxonomy" id="1076179"/>
    <lineage>
        <taxon>unclassified sequences</taxon>
        <taxon>metagenomes</taxon>
        <taxon>ecological metagenomes</taxon>
    </lineage>
</organism>
<dbReference type="SUPFAM" id="SSF75217">
    <property type="entry name" value="alpha/beta knot"/>
    <property type="match status" value="1"/>
</dbReference>
<feature type="domain" description="Ribosomal RNA small subunit methyltransferase E PUA-like" evidence="12">
    <location>
        <begin position="17"/>
        <end position="63"/>
    </location>
</feature>
<evidence type="ECO:0000256" key="10">
    <source>
        <dbReference type="ARBA" id="ARBA00047944"/>
    </source>
</evidence>
<keyword evidence="8" id="KW-0949">S-adenosyl-L-methionine</keyword>
<evidence type="ECO:0000256" key="3">
    <source>
        <dbReference type="ARBA" id="ARBA00012328"/>
    </source>
</evidence>
<dbReference type="PIRSF" id="PIRSF015601">
    <property type="entry name" value="MTase_slr0722"/>
    <property type="match status" value="1"/>
</dbReference>
<dbReference type="Gene3D" id="3.40.1280.10">
    <property type="match status" value="1"/>
</dbReference>